<dbReference type="PATRIC" id="fig|888813.3.peg.65"/>
<dbReference type="HOGENOM" id="CLU_3240426_0_0_9"/>
<evidence type="ECO:0000313" key="1">
    <source>
        <dbReference type="EMBL" id="EGF15894.1"/>
    </source>
</evidence>
<dbReference type="Proteomes" id="UP000005955">
    <property type="component" value="Unassembled WGS sequence"/>
</dbReference>
<dbReference type="AlphaFoldDB" id="F2C4R1"/>
<comment type="caution">
    <text evidence="1">The sequence shown here is derived from an EMBL/GenBank/DDBJ whole genome shotgun (WGS) entry which is preliminary data.</text>
</comment>
<gene>
    <name evidence="1" type="ORF">HMPREF9386_0064</name>
</gene>
<protein>
    <submittedName>
        <fullName evidence="1">Uncharacterized protein</fullName>
    </submittedName>
</protein>
<accession>F2C4R1</accession>
<evidence type="ECO:0000313" key="2">
    <source>
        <dbReference type="Proteomes" id="UP000005955"/>
    </source>
</evidence>
<reference evidence="1 2" key="1">
    <citation type="submission" date="2011-02" db="EMBL/GenBank/DDBJ databases">
        <authorList>
            <person name="Muzny D."/>
            <person name="Qin X."/>
            <person name="Deng J."/>
            <person name="Jiang H."/>
            <person name="Liu Y."/>
            <person name="Qu J."/>
            <person name="Song X.-Z."/>
            <person name="Zhang L."/>
            <person name="Thornton R."/>
            <person name="Coyle M."/>
            <person name="Francisco L."/>
            <person name="Jackson L."/>
            <person name="Javaid M."/>
            <person name="Korchina V."/>
            <person name="Kovar C."/>
            <person name="Mata R."/>
            <person name="Mathew T."/>
            <person name="Ngo R."/>
            <person name="Nguyen L."/>
            <person name="Nguyen N."/>
            <person name="Okwuonu G."/>
            <person name="Ongeri F."/>
            <person name="Pham C."/>
            <person name="Simmons D."/>
            <person name="Wilczek-Boney K."/>
            <person name="Hale W."/>
            <person name="Jakkamsetti A."/>
            <person name="Pham P."/>
            <person name="Ruth R."/>
            <person name="San Lucas F."/>
            <person name="Warren J."/>
            <person name="Zhang J."/>
            <person name="Zhao Z."/>
            <person name="Zhou C."/>
            <person name="Zhu D."/>
            <person name="Lee S."/>
            <person name="Bess C."/>
            <person name="Blankenburg K."/>
            <person name="Forbes L."/>
            <person name="Fu Q."/>
            <person name="Gubbala S."/>
            <person name="Hirani K."/>
            <person name="Jayaseelan J.C."/>
            <person name="Lara F."/>
            <person name="Munidasa M."/>
            <person name="Palculict T."/>
            <person name="Patil S."/>
            <person name="Pu L.-L."/>
            <person name="Saada N."/>
            <person name="Tang L."/>
            <person name="Weissenberger G."/>
            <person name="Zhu Y."/>
            <person name="Hemphill L."/>
            <person name="Shang Y."/>
            <person name="Youmans B."/>
            <person name="Ayvaz T."/>
            <person name="Ross M."/>
            <person name="Santibanez J."/>
            <person name="Aqrawi P."/>
            <person name="Gross S."/>
            <person name="Joshi V."/>
            <person name="Fowler G."/>
            <person name="Nazareth L."/>
            <person name="Reid J."/>
            <person name="Worley K."/>
            <person name="Petrosino J."/>
            <person name="Highlander S."/>
            <person name="Gibbs R."/>
        </authorList>
    </citation>
    <scope>NUCLEOTIDE SEQUENCE [LARGE SCALE GENOMIC DNA]</scope>
    <source>
        <strain evidence="1 2">SK330</strain>
    </source>
</reference>
<dbReference type="EMBL" id="AFBD01000001">
    <property type="protein sequence ID" value="EGF15894.1"/>
    <property type="molecule type" value="Genomic_DNA"/>
</dbReference>
<sequence>MYSYHFRATSIPLIDIKLSYPPVHGKIVPKIEAIETYFYSFID</sequence>
<organism evidence="1 2">
    <name type="scientific">Streptococcus sanguinis SK330</name>
    <dbReference type="NCBI Taxonomy" id="888813"/>
    <lineage>
        <taxon>Bacteria</taxon>
        <taxon>Bacillati</taxon>
        <taxon>Bacillota</taxon>
        <taxon>Bacilli</taxon>
        <taxon>Lactobacillales</taxon>
        <taxon>Streptococcaceae</taxon>
        <taxon>Streptococcus</taxon>
    </lineage>
</organism>
<proteinExistence type="predicted"/>
<name>F2C4R1_STRSA</name>